<dbReference type="Proteomes" id="UP000249354">
    <property type="component" value="Unassembled WGS sequence"/>
</dbReference>
<dbReference type="SMART" id="SM00387">
    <property type="entry name" value="HATPase_c"/>
    <property type="match status" value="1"/>
</dbReference>
<dbReference type="PROSITE" id="PS50109">
    <property type="entry name" value="HIS_KIN"/>
    <property type="match status" value="1"/>
</dbReference>
<dbReference type="EMBL" id="QBMC01000048">
    <property type="protein sequence ID" value="PZO18967.1"/>
    <property type="molecule type" value="Genomic_DNA"/>
</dbReference>
<dbReference type="Gene3D" id="1.10.287.130">
    <property type="match status" value="1"/>
</dbReference>
<dbReference type="PROSITE" id="PS50113">
    <property type="entry name" value="PAC"/>
    <property type="match status" value="1"/>
</dbReference>
<dbReference type="SMART" id="SM00388">
    <property type="entry name" value="HisKA"/>
    <property type="match status" value="1"/>
</dbReference>
<proteinExistence type="predicted"/>
<dbReference type="GO" id="GO:0000155">
    <property type="term" value="F:phosphorelay sensor kinase activity"/>
    <property type="evidence" value="ECO:0007669"/>
    <property type="project" value="InterPro"/>
</dbReference>
<dbReference type="InterPro" id="IPR036097">
    <property type="entry name" value="HisK_dim/P_sf"/>
</dbReference>
<evidence type="ECO:0000256" key="6">
    <source>
        <dbReference type="SAM" id="Coils"/>
    </source>
</evidence>
<reference evidence="11 12" key="2">
    <citation type="submission" date="2018-06" db="EMBL/GenBank/DDBJ databases">
        <title>Metagenomic assembly of (sub)arctic Cyanobacteria and their associated microbiome from non-axenic cultures.</title>
        <authorList>
            <person name="Baurain D."/>
        </authorList>
    </citation>
    <scope>NUCLEOTIDE SEQUENCE [LARGE SCALE GENOMIC DNA]</scope>
    <source>
        <strain evidence="11">ULC129bin1</strain>
    </source>
</reference>
<evidence type="ECO:0000256" key="5">
    <source>
        <dbReference type="ARBA" id="ARBA00023012"/>
    </source>
</evidence>
<keyword evidence="4 11" id="KW-0808">Transferase</keyword>
<evidence type="ECO:0000313" key="11">
    <source>
        <dbReference type="EMBL" id="PZO18967.1"/>
    </source>
</evidence>
<dbReference type="SMART" id="SM00086">
    <property type="entry name" value="PAC"/>
    <property type="match status" value="2"/>
</dbReference>
<evidence type="ECO:0000256" key="3">
    <source>
        <dbReference type="ARBA" id="ARBA00022553"/>
    </source>
</evidence>
<evidence type="ECO:0000259" key="9">
    <source>
        <dbReference type="PROSITE" id="PS50112"/>
    </source>
</evidence>
<dbReference type="Pfam" id="PF08447">
    <property type="entry name" value="PAS_3"/>
    <property type="match status" value="1"/>
</dbReference>
<dbReference type="Gene3D" id="3.30.565.10">
    <property type="entry name" value="Histidine kinase-like ATPase, C-terminal domain"/>
    <property type="match status" value="1"/>
</dbReference>
<evidence type="ECO:0000256" key="1">
    <source>
        <dbReference type="ARBA" id="ARBA00000085"/>
    </source>
</evidence>
<dbReference type="EC" id="2.7.13.3" evidence="2"/>
<dbReference type="SUPFAM" id="SSF55785">
    <property type="entry name" value="PYP-like sensor domain (PAS domain)"/>
    <property type="match status" value="3"/>
</dbReference>
<dbReference type="InterPro" id="IPR001610">
    <property type="entry name" value="PAC"/>
</dbReference>
<keyword evidence="5" id="KW-0902">Two-component regulatory system</keyword>
<dbReference type="AlphaFoldDB" id="A0A2W4UIA2"/>
<evidence type="ECO:0000256" key="2">
    <source>
        <dbReference type="ARBA" id="ARBA00012438"/>
    </source>
</evidence>
<dbReference type="CDD" id="cd00130">
    <property type="entry name" value="PAS"/>
    <property type="match status" value="2"/>
</dbReference>
<dbReference type="PANTHER" id="PTHR43065:SF50">
    <property type="entry name" value="HISTIDINE KINASE"/>
    <property type="match status" value="1"/>
</dbReference>
<gene>
    <name evidence="11" type="ORF">DCF25_08980</name>
</gene>
<accession>A0A2W4UIA2</accession>
<dbReference type="InterPro" id="IPR035965">
    <property type="entry name" value="PAS-like_dom_sf"/>
</dbReference>
<evidence type="ECO:0000256" key="7">
    <source>
        <dbReference type="SAM" id="MobiDB-lite"/>
    </source>
</evidence>
<dbReference type="SUPFAM" id="SSF55874">
    <property type="entry name" value="ATPase domain of HSP90 chaperone/DNA topoisomerase II/histidine kinase"/>
    <property type="match status" value="1"/>
</dbReference>
<evidence type="ECO:0000259" key="8">
    <source>
        <dbReference type="PROSITE" id="PS50109"/>
    </source>
</evidence>
<dbReference type="InterPro" id="IPR005467">
    <property type="entry name" value="His_kinase_dom"/>
</dbReference>
<dbReference type="CDD" id="cd00082">
    <property type="entry name" value="HisKA"/>
    <property type="match status" value="1"/>
</dbReference>
<feature type="domain" description="PAS" evidence="9">
    <location>
        <begin position="367"/>
        <end position="398"/>
    </location>
</feature>
<dbReference type="InterPro" id="IPR003594">
    <property type="entry name" value="HATPase_dom"/>
</dbReference>
<dbReference type="NCBIfam" id="TIGR00229">
    <property type="entry name" value="sensory_box"/>
    <property type="match status" value="1"/>
</dbReference>
<keyword evidence="3" id="KW-0597">Phosphoprotein</keyword>
<dbReference type="InterPro" id="IPR000700">
    <property type="entry name" value="PAS-assoc_C"/>
</dbReference>
<dbReference type="Pfam" id="PF13426">
    <property type="entry name" value="PAS_9"/>
    <property type="match status" value="1"/>
</dbReference>
<dbReference type="PRINTS" id="PR00344">
    <property type="entry name" value="BCTRLSENSOR"/>
</dbReference>
<dbReference type="SMART" id="SM00091">
    <property type="entry name" value="PAS"/>
    <property type="match status" value="2"/>
</dbReference>
<feature type="domain" description="PAS" evidence="9">
    <location>
        <begin position="219"/>
        <end position="289"/>
    </location>
</feature>
<feature type="domain" description="Histidine kinase" evidence="8">
    <location>
        <begin position="511"/>
        <end position="757"/>
    </location>
</feature>
<feature type="domain" description="PAC" evidence="10">
    <location>
        <begin position="425"/>
        <end position="477"/>
    </location>
</feature>
<dbReference type="SUPFAM" id="SSF47384">
    <property type="entry name" value="Homodimeric domain of signal transducing histidine kinase"/>
    <property type="match status" value="1"/>
</dbReference>
<dbReference type="InterPro" id="IPR004358">
    <property type="entry name" value="Sig_transdc_His_kin-like_C"/>
</dbReference>
<dbReference type="InterPro" id="IPR013655">
    <property type="entry name" value="PAS_fold_3"/>
</dbReference>
<dbReference type="InterPro" id="IPR036890">
    <property type="entry name" value="HATPase_C_sf"/>
</dbReference>
<dbReference type="PROSITE" id="PS50112">
    <property type="entry name" value="PAS"/>
    <property type="match status" value="2"/>
</dbReference>
<feature type="region of interest" description="Disordered" evidence="7">
    <location>
        <begin position="1"/>
        <end position="22"/>
    </location>
</feature>
<keyword evidence="6" id="KW-0175">Coiled coil</keyword>
<dbReference type="Pfam" id="PF02518">
    <property type="entry name" value="HATPase_c"/>
    <property type="match status" value="1"/>
</dbReference>
<keyword evidence="4 11" id="KW-0418">Kinase</keyword>
<evidence type="ECO:0000259" key="10">
    <source>
        <dbReference type="PROSITE" id="PS50113"/>
    </source>
</evidence>
<protein>
    <recommendedName>
        <fullName evidence="2">histidine kinase</fullName>
        <ecNumber evidence="2">2.7.13.3</ecNumber>
    </recommendedName>
</protein>
<dbReference type="InterPro" id="IPR003661">
    <property type="entry name" value="HisK_dim/P_dom"/>
</dbReference>
<evidence type="ECO:0000256" key="4">
    <source>
        <dbReference type="ARBA" id="ARBA00022777"/>
    </source>
</evidence>
<comment type="caution">
    <text evidence="11">The sequence shown here is derived from an EMBL/GenBank/DDBJ whole genome shotgun (WGS) entry which is preliminary data.</text>
</comment>
<sequence>MTAFPSPRSTTDADRENLSYPGPSQNPVEAFPSCLDAIPGAVFQFVTSLEGVVVDYPCIGAGCYKLLEISKQAAPSGSPIDLQALGFDDDLQTYFLPSEPSVIATNRLFATIYPDDRAHFGLALARAVKSPRLWSWEGRLSLANGKIKWISLTAQPVSSSSSTGQTKSQIDTESRLDAVMWTAIAQDITPHKQGKLASKQLIQALSGRLEARTAELAVSQTRLQRLADNVPGVLYEMRLDSQSGVSFPYLSSASHRLLNMSPEQFQQRGASVIELVHPDEREALKAAVRASALTLKVCRYDCRLRLPSGKQKWVRTIAKPQPQADGSIVWYGCLSDVSDRQEIETQLSNSLKEVADVRFALDCSSMVVTTDHRGHITYVNDKFCEISKYRRSELIGQTHRLVNAQHHDPAFFREMWQTIASGAVWQGEIKNRAKTGEYYWLETTIVPFVDELGCPYQYVAIRNDITERKQAEMKLRHQADDLSQALTDLKQAQSRLVQSEKMSSLGQLVAGVAHEINNPVSFIYGNVKPANRYATNLIELLRLYQAHFPEPPEEILETLEDLDFEFMTEDLLNLLASMKMGAERIRQIVSSLRTFSRKDEAEQKSVDIHLGLDSTLLILGHRLKAAADRPAIEVVKDYADLPPIDCYAGQLNQVFMNILSNAIDALAGRGKPKIRISTALVGDWVEIGLSDNGEGISEDARSHIFDPFFTTKPIGEGTGMGLSISYQIVTERHGGSISCESIPGEGTLFTIQIPQRQSN</sequence>
<dbReference type="PANTHER" id="PTHR43065">
    <property type="entry name" value="SENSOR HISTIDINE KINASE"/>
    <property type="match status" value="1"/>
</dbReference>
<evidence type="ECO:0000313" key="12">
    <source>
        <dbReference type="Proteomes" id="UP000249354"/>
    </source>
</evidence>
<dbReference type="Gene3D" id="3.30.450.20">
    <property type="entry name" value="PAS domain"/>
    <property type="match status" value="3"/>
</dbReference>
<name>A0A2W4UIA2_9CYAN</name>
<reference evidence="12" key="1">
    <citation type="submission" date="2018-04" db="EMBL/GenBank/DDBJ databases">
        <authorList>
            <person name="Cornet L."/>
        </authorList>
    </citation>
    <scope>NUCLEOTIDE SEQUENCE [LARGE SCALE GENOMIC DNA]</scope>
</reference>
<feature type="coiled-coil region" evidence="6">
    <location>
        <begin position="472"/>
        <end position="502"/>
    </location>
</feature>
<organism evidence="11 12">
    <name type="scientific">Leptolyngbya foveolarum</name>
    <dbReference type="NCBI Taxonomy" id="47253"/>
    <lineage>
        <taxon>Bacteria</taxon>
        <taxon>Bacillati</taxon>
        <taxon>Cyanobacteriota</taxon>
        <taxon>Cyanophyceae</taxon>
        <taxon>Leptolyngbyales</taxon>
        <taxon>Leptolyngbyaceae</taxon>
        <taxon>Leptolyngbya group</taxon>
        <taxon>Leptolyngbya</taxon>
    </lineage>
</organism>
<comment type="catalytic activity">
    <reaction evidence="1">
        <text>ATP + protein L-histidine = ADP + protein N-phospho-L-histidine.</text>
        <dbReference type="EC" id="2.7.13.3"/>
    </reaction>
</comment>
<dbReference type="InterPro" id="IPR000014">
    <property type="entry name" value="PAS"/>
</dbReference>